<dbReference type="Proteomes" id="UP000295097">
    <property type="component" value="Unassembled WGS sequence"/>
</dbReference>
<proteinExistence type="predicted"/>
<comment type="caution">
    <text evidence="1">The sequence shown here is derived from an EMBL/GenBank/DDBJ whole genome shotgun (WGS) entry which is preliminary data.</text>
</comment>
<sequence>MPYPEIPSDDTVVSALEKIGDNATASELCDRLVELKHSRRASQLAIQRTVERGRISIGSDWKLSVAKKAVAA</sequence>
<dbReference type="AlphaFoldDB" id="A0A4R3NQX9"/>
<protein>
    <submittedName>
        <fullName evidence="1">Uncharacterized protein</fullName>
    </submittedName>
</protein>
<evidence type="ECO:0000313" key="1">
    <source>
        <dbReference type="EMBL" id="TCT37280.1"/>
    </source>
</evidence>
<evidence type="ECO:0000313" key="2">
    <source>
        <dbReference type="Proteomes" id="UP000295097"/>
    </source>
</evidence>
<dbReference type="EMBL" id="SMAR01000019">
    <property type="protein sequence ID" value="TCT37280.1"/>
    <property type="molecule type" value="Genomic_DNA"/>
</dbReference>
<gene>
    <name evidence="1" type="ORF">EDC90_101917</name>
</gene>
<accession>A0A4R3NQX9</accession>
<reference evidence="1 2" key="1">
    <citation type="submission" date="2019-03" db="EMBL/GenBank/DDBJ databases">
        <title>Freshwater and sediment microbial communities from various areas in North America, analyzing microbe dynamics in response to fracking.</title>
        <authorList>
            <person name="Lamendella R."/>
        </authorList>
    </citation>
    <scope>NUCLEOTIDE SEQUENCE [LARGE SCALE GENOMIC DNA]</scope>
    <source>
        <strain evidence="1 2">175.2</strain>
    </source>
</reference>
<name>A0A4R3NQX9_9HYPH</name>
<keyword evidence="2" id="KW-1185">Reference proteome</keyword>
<organism evidence="1 2">
    <name type="scientific">Martelella mediterranea</name>
    <dbReference type="NCBI Taxonomy" id="293089"/>
    <lineage>
        <taxon>Bacteria</taxon>
        <taxon>Pseudomonadati</taxon>
        <taxon>Pseudomonadota</taxon>
        <taxon>Alphaproteobacteria</taxon>
        <taxon>Hyphomicrobiales</taxon>
        <taxon>Aurantimonadaceae</taxon>
        <taxon>Martelella</taxon>
    </lineage>
</organism>